<evidence type="ECO:0000256" key="8">
    <source>
        <dbReference type="ARBA" id="ARBA00023002"/>
    </source>
</evidence>
<dbReference type="PANTHER" id="PTHR21256:SF2">
    <property type="entry name" value="HISTIDINE BIOSYNTHESIS TRIFUNCTIONAL PROTEIN"/>
    <property type="match status" value="1"/>
</dbReference>
<dbReference type="GO" id="GO:0008270">
    <property type="term" value="F:zinc ion binding"/>
    <property type="evidence" value="ECO:0007669"/>
    <property type="project" value="UniProtKB-UniRule"/>
</dbReference>
<dbReference type="PROSITE" id="PS00611">
    <property type="entry name" value="HISOL_DEHYDROGENASE"/>
    <property type="match status" value="1"/>
</dbReference>
<dbReference type="HAMAP" id="MF_01024">
    <property type="entry name" value="HisD"/>
    <property type="match status" value="1"/>
</dbReference>
<feature type="binding site" evidence="12 17">
    <location>
        <position position="263"/>
    </location>
    <ligand>
        <name>Zn(2+)</name>
        <dbReference type="ChEBI" id="CHEBI:29105"/>
    </ligand>
</feature>
<dbReference type="Pfam" id="PF00815">
    <property type="entry name" value="Histidinol_dh"/>
    <property type="match status" value="1"/>
</dbReference>
<evidence type="ECO:0000256" key="7">
    <source>
        <dbReference type="ARBA" id="ARBA00022833"/>
    </source>
</evidence>
<comment type="function">
    <text evidence="1 12">Catalyzes the sequential NAD-dependent oxidations of L-histidinol to L-histidinaldehyde and then to L-histidine.</text>
</comment>
<evidence type="ECO:0000256" key="17">
    <source>
        <dbReference type="PIRSR" id="PIRSR000099-4"/>
    </source>
</evidence>
<dbReference type="GO" id="GO:0000105">
    <property type="term" value="P:L-histidine biosynthetic process"/>
    <property type="evidence" value="ECO:0007669"/>
    <property type="project" value="UniProtKB-UniRule"/>
</dbReference>
<sequence length="433" mass="44633">MGVLRRLDLRSAQPTTSDVRRLFPRAAVDVDVAMDAVRPVCDDVRDRGDAAVLDAAERFDRVRPAELRVPADALASALAALDPAVRDALTEAIRRARLVHRAQLREPVVVEVAPGTKVTERWIPVGRVGLYVPGGRVAYPSSVVMNVVPAQEAGVASLAVASPPQVDNGGLPHPVVLAACALLGVDEVYAAGGAQAVAMFAHGTESCPAVDVVTGPGNVYVTAAKRLLRGLVGVDAEAGPTEVAILADGSARPDFVAADLIAQAEHDPMAACLLVTTSPELADAVDVELDKQVPATRHRERVTEALAGQGAVAIVADVDAGLAVVDAWAAEHLEIHTADAAGVAARVRNAGAIFVGAYAPVPLGDYLAGSNHVLPTGGTARHSSGLAVSAFQRQVHVVECGPEALADIAPRIAALGGAEDLTAHVDAVEVRAR</sequence>
<evidence type="ECO:0000256" key="16">
    <source>
        <dbReference type="PIRSR" id="PIRSR000099-3"/>
    </source>
</evidence>
<evidence type="ECO:0000256" key="4">
    <source>
        <dbReference type="ARBA" id="ARBA00012965"/>
    </source>
</evidence>
<evidence type="ECO:0000256" key="18">
    <source>
        <dbReference type="RuleBase" id="RU004175"/>
    </source>
</evidence>
<evidence type="ECO:0000313" key="19">
    <source>
        <dbReference type="EMBL" id="OHV24455.1"/>
    </source>
</evidence>
<dbReference type="InterPro" id="IPR022695">
    <property type="entry name" value="Histidinol_DH_monofunct"/>
</dbReference>
<dbReference type="Gene3D" id="1.20.5.1300">
    <property type="match status" value="1"/>
</dbReference>
<dbReference type="InterPro" id="IPR001692">
    <property type="entry name" value="Histidinol_DH_CS"/>
</dbReference>
<keyword evidence="9 12" id="KW-0520">NAD</keyword>
<feature type="active site" description="Proton acceptor" evidence="12 14">
    <location>
        <position position="331"/>
    </location>
</feature>
<gene>
    <name evidence="12" type="primary">hisD</name>
    <name evidence="19" type="ORF">BBK14_06345</name>
</gene>
<dbReference type="PIRSF" id="PIRSF000099">
    <property type="entry name" value="Histidinol_dh"/>
    <property type="match status" value="1"/>
</dbReference>
<dbReference type="AlphaFoldDB" id="A0A1S1PU47"/>
<dbReference type="FunFam" id="3.40.50.1980:FF:000001">
    <property type="entry name" value="Histidinol dehydrogenase"/>
    <property type="match status" value="1"/>
</dbReference>
<evidence type="ECO:0000256" key="2">
    <source>
        <dbReference type="ARBA" id="ARBA00004940"/>
    </source>
</evidence>
<keyword evidence="7 12" id="KW-0862">Zinc</keyword>
<keyword evidence="12" id="KW-0028">Amino-acid biosynthesis</keyword>
<dbReference type="PRINTS" id="PR00083">
    <property type="entry name" value="HOLDHDRGNASE"/>
</dbReference>
<evidence type="ECO:0000256" key="12">
    <source>
        <dbReference type="HAMAP-Rule" id="MF_01024"/>
    </source>
</evidence>
<feature type="binding site" evidence="12 16">
    <location>
        <position position="266"/>
    </location>
    <ligand>
        <name>substrate</name>
    </ligand>
</feature>
<keyword evidence="6 12" id="KW-0479">Metal-binding</keyword>
<dbReference type="UniPathway" id="UPA00031">
    <property type="reaction ID" value="UER00014"/>
</dbReference>
<feature type="binding site" evidence="12 16">
    <location>
        <position position="424"/>
    </location>
    <ligand>
        <name>substrate</name>
    </ligand>
</feature>
<dbReference type="CDD" id="cd06572">
    <property type="entry name" value="Histidinol_dh"/>
    <property type="match status" value="1"/>
</dbReference>
<accession>A0A1S1PU47</accession>
<feature type="binding site" evidence="12 17">
    <location>
        <position position="365"/>
    </location>
    <ligand>
        <name>Zn(2+)</name>
        <dbReference type="ChEBI" id="CHEBI:29105"/>
    </ligand>
</feature>
<protein>
    <recommendedName>
        <fullName evidence="5 12">Histidinol dehydrogenase</fullName>
        <shortName evidence="12">HDH</shortName>
        <ecNumber evidence="4 12">1.1.1.23</ecNumber>
    </recommendedName>
</protein>
<feature type="binding site" evidence="12 16">
    <location>
        <position position="365"/>
    </location>
    <ligand>
        <name>substrate</name>
    </ligand>
</feature>
<dbReference type="PANTHER" id="PTHR21256">
    <property type="entry name" value="HISTIDINOL DEHYDROGENASE HDH"/>
    <property type="match status" value="1"/>
</dbReference>
<evidence type="ECO:0000256" key="10">
    <source>
        <dbReference type="ARBA" id="ARBA00023102"/>
    </source>
</evidence>
<keyword evidence="8 12" id="KW-0560">Oxidoreductase</keyword>
<dbReference type="EC" id="1.1.1.23" evidence="4 12"/>
<feature type="binding site" evidence="12 16">
    <location>
        <position position="419"/>
    </location>
    <ligand>
        <name>substrate</name>
    </ligand>
</feature>
<dbReference type="InterPro" id="IPR016161">
    <property type="entry name" value="Ald_DH/histidinol_DH"/>
</dbReference>
<proteinExistence type="inferred from homology"/>
<comment type="caution">
    <text evidence="19">The sequence shown here is derived from an EMBL/GenBank/DDBJ whole genome shotgun (WGS) entry which is preliminary data.</text>
</comment>
<evidence type="ECO:0000256" key="13">
    <source>
        <dbReference type="PIRNR" id="PIRNR000099"/>
    </source>
</evidence>
<feature type="binding site" evidence="12 16">
    <location>
        <position position="241"/>
    </location>
    <ligand>
        <name>substrate</name>
    </ligand>
</feature>
<feature type="active site" description="Proton acceptor" evidence="12 14">
    <location>
        <position position="332"/>
    </location>
</feature>
<evidence type="ECO:0000256" key="15">
    <source>
        <dbReference type="PIRSR" id="PIRSR000099-2"/>
    </source>
</evidence>
<dbReference type="NCBIfam" id="TIGR00069">
    <property type="entry name" value="hisD"/>
    <property type="match status" value="1"/>
</dbReference>
<dbReference type="GO" id="GO:0051287">
    <property type="term" value="F:NAD binding"/>
    <property type="evidence" value="ECO:0007669"/>
    <property type="project" value="InterPro"/>
</dbReference>
<comment type="cofactor">
    <cofactor evidence="12 17">
        <name>Zn(2+)</name>
        <dbReference type="ChEBI" id="CHEBI:29105"/>
    </cofactor>
    <text evidence="12 17">Binds 1 zinc ion per subunit.</text>
</comment>
<dbReference type="GO" id="GO:0004399">
    <property type="term" value="F:histidinol dehydrogenase activity"/>
    <property type="evidence" value="ECO:0007669"/>
    <property type="project" value="UniProtKB-UniRule"/>
</dbReference>
<evidence type="ECO:0000313" key="20">
    <source>
        <dbReference type="Proteomes" id="UP000179769"/>
    </source>
</evidence>
<reference evidence="20" key="1">
    <citation type="submission" date="2016-07" db="EMBL/GenBank/DDBJ databases">
        <title>Frankia sp. NRRL B-16219 Genome sequencing.</title>
        <authorList>
            <person name="Ghodhbane-Gtari F."/>
            <person name="Swanson E."/>
            <person name="Gueddou A."/>
            <person name="Louati M."/>
            <person name="Nouioui I."/>
            <person name="Hezbri K."/>
            <person name="Abebe-Akele F."/>
            <person name="Simpson S."/>
            <person name="Morris K."/>
            <person name="Thomas K."/>
            <person name="Gtari M."/>
            <person name="Tisa L.S."/>
        </authorList>
    </citation>
    <scope>NUCLEOTIDE SEQUENCE [LARGE SCALE GENOMIC DNA]</scope>
    <source>
        <strain evidence="20">NRRL B-16219</strain>
    </source>
</reference>
<dbReference type="Proteomes" id="UP000179769">
    <property type="component" value="Unassembled WGS sequence"/>
</dbReference>
<keyword evidence="10 12" id="KW-0368">Histidine biosynthesis</keyword>
<comment type="similarity">
    <text evidence="3 12 13 18">Belongs to the histidinol dehydrogenase family.</text>
</comment>
<feature type="binding site" evidence="12 15">
    <location>
        <position position="195"/>
    </location>
    <ligand>
        <name>NAD(+)</name>
        <dbReference type="ChEBI" id="CHEBI:57540"/>
    </ligand>
</feature>
<feature type="binding site" evidence="12 17">
    <location>
        <position position="424"/>
    </location>
    <ligand>
        <name>Zn(2+)</name>
        <dbReference type="ChEBI" id="CHEBI:29105"/>
    </ligand>
</feature>
<comment type="catalytic activity">
    <reaction evidence="11 12">
        <text>L-histidinol + 2 NAD(+) + H2O = L-histidine + 2 NADH + 3 H(+)</text>
        <dbReference type="Rhea" id="RHEA:20641"/>
        <dbReference type="ChEBI" id="CHEBI:15377"/>
        <dbReference type="ChEBI" id="CHEBI:15378"/>
        <dbReference type="ChEBI" id="CHEBI:57540"/>
        <dbReference type="ChEBI" id="CHEBI:57595"/>
        <dbReference type="ChEBI" id="CHEBI:57699"/>
        <dbReference type="ChEBI" id="CHEBI:57945"/>
        <dbReference type="EC" id="1.1.1.23"/>
    </reaction>
</comment>
<dbReference type="InterPro" id="IPR012131">
    <property type="entry name" value="Hstdl_DH"/>
</dbReference>
<evidence type="ECO:0000256" key="6">
    <source>
        <dbReference type="ARBA" id="ARBA00022723"/>
    </source>
</evidence>
<feature type="binding site" evidence="12 15">
    <location>
        <position position="218"/>
    </location>
    <ligand>
        <name>NAD(+)</name>
        <dbReference type="ChEBI" id="CHEBI:57540"/>
    </ligand>
</feature>
<dbReference type="EMBL" id="MAXA01000235">
    <property type="protein sequence ID" value="OHV24455.1"/>
    <property type="molecule type" value="Genomic_DNA"/>
</dbReference>
<evidence type="ECO:0000256" key="5">
    <source>
        <dbReference type="ARBA" id="ARBA00016531"/>
    </source>
</evidence>
<evidence type="ECO:0000256" key="11">
    <source>
        <dbReference type="ARBA" id="ARBA00049489"/>
    </source>
</evidence>
<dbReference type="SUPFAM" id="SSF53720">
    <property type="entry name" value="ALDH-like"/>
    <property type="match status" value="1"/>
</dbReference>
<evidence type="ECO:0000256" key="9">
    <source>
        <dbReference type="ARBA" id="ARBA00023027"/>
    </source>
</evidence>
<evidence type="ECO:0000256" key="14">
    <source>
        <dbReference type="PIRSR" id="PIRSR000099-1"/>
    </source>
</evidence>
<name>A0A1S1PU47_9ACTN</name>
<feature type="binding site" evidence="12 16">
    <location>
        <position position="263"/>
    </location>
    <ligand>
        <name>substrate</name>
    </ligand>
</feature>
<evidence type="ECO:0000256" key="1">
    <source>
        <dbReference type="ARBA" id="ARBA00003850"/>
    </source>
</evidence>
<dbReference type="Gene3D" id="3.40.50.1980">
    <property type="entry name" value="Nitrogenase molybdenum iron protein domain"/>
    <property type="match status" value="2"/>
</dbReference>
<feature type="binding site" evidence="12 17">
    <location>
        <position position="266"/>
    </location>
    <ligand>
        <name>Zn(2+)</name>
        <dbReference type="ChEBI" id="CHEBI:29105"/>
    </ligand>
</feature>
<comment type="pathway">
    <text evidence="2 12">Amino-acid biosynthesis; L-histidine biosynthesis; L-histidine from 5-phospho-alpha-D-ribose 1-diphosphate: step 9/9.</text>
</comment>
<dbReference type="OrthoDB" id="9805269at2"/>
<dbReference type="GO" id="GO:0005829">
    <property type="term" value="C:cytosol"/>
    <property type="evidence" value="ECO:0007669"/>
    <property type="project" value="TreeGrafter"/>
</dbReference>
<organism evidence="19 20">
    <name type="scientific">Parafrankia soli</name>
    <dbReference type="NCBI Taxonomy" id="2599596"/>
    <lineage>
        <taxon>Bacteria</taxon>
        <taxon>Bacillati</taxon>
        <taxon>Actinomycetota</taxon>
        <taxon>Actinomycetes</taxon>
        <taxon>Frankiales</taxon>
        <taxon>Frankiaceae</taxon>
        <taxon>Parafrankia</taxon>
    </lineage>
</organism>
<evidence type="ECO:0000256" key="3">
    <source>
        <dbReference type="ARBA" id="ARBA00010178"/>
    </source>
</evidence>
<feature type="binding site" evidence="12 15">
    <location>
        <position position="131"/>
    </location>
    <ligand>
        <name>NAD(+)</name>
        <dbReference type="ChEBI" id="CHEBI:57540"/>
    </ligand>
</feature>
<keyword evidence="20" id="KW-1185">Reference proteome</keyword>
<feature type="binding site" evidence="12 16">
    <location>
        <position position="332"/>
    </location>
    <ligand>
        <name>substrate</name>
    </ligand>
</feature>